<organism evidence="9 10">
    <name type="scientific">Phytohabitans aurantiacus</name>
    <dbReference type="NCBI Taxonomy" id="3016789"/>
    <lineage>
        <taxon>Bacteria</taxon>
        <taxon>Bacillati</taxon>
        <taxon>Actinomycetota</taxon>
        <taxon>Actinomycetes</taxon>
        <taxon>Micromonosporales</taxon>
        <taxon>Micromonosporaceae</taxon>
    </lineage>
</organism>
<accession>A0ABQ5QPA1</accession>
<evidence type="ECO:0000256" key="1">
    <source>
        <dbReference type="ARBA" id="ARBA00004651"/>
    </source>
</evidence>
<evidence type="ECO:0000256" key="3">
    <source>
        <dbReference type="ARBA" id="ARBA00022475"/>
    </source>
</evidence>
<dbReference type="PANTHER" id="PTHR30193">
    <property type="entry name" value="ABC TRANSPORTER PERMEASE PROTEIN"/>
    <property type="match status" value="1"/>
</dbReference>
<comment type="similarity">
    <text evidence="7">Belongs to the binding-protein-dependent transport system permease family.</text>
</comment>
<comment type="caution">
    <text evidence="9">The sequence shown here is derived from an EMBL/GenBank/DDBJ whole genome shotgun (WGS) entry which is preliminary data.</text>
</comment>
<dbReference type="PANTHER" id="PTHR30193:SF37">
    <property type="entry name" value="INNER MEMBRANE ABC TRANSPORTER PERMEASE PROTEIN YCJO"/>
    <property type="match status" value="1"/>
</dbReference>
<keyword evidence="10" id="KW-1185">Reference proteome</keyword>
<proteinExistence type="inferred from homology"/>
<dbReference type="InterPro" id="IPR000515">
    <property type="entry name" value="MetI-like"/>
</dbReference>
<feature type="domain" description="ABC transmembrane type-1" evidence="8">
    <location>
        <begin position="71"/>
        <end position="283"/>
    </location>
</feature>
<evidence type="ECO:0000259" key="8">
    <source>
        <dbReference type="PROSITE" id="PS50928"/>
    </source>
</evidence>
<evidence type="ECO:0000256" key="5">
    <source>
        <dbReference type="ARBA" id="ARBA00022989"/>
    </source>
</evidence>
<dbReference type="PROSITE" id="PS50928">
    <property type="entry name" value="ABC_TM1"/>
    <property type="match status" value="1"/>
</dbReference>
<evidence type="ECO:0000256" key="4">
    <source>
        <dbReference type="ARBA" id="ARBA00022692"/>
    </source>
</evidence>
<dbReference type="Proteomes" id="UP001144280">
    <property type="component" value="Unassembled WGS sequence"/>
</dbReference>
<evidence type="ECO:0000256" key="6">
    <source>
        <dbReference type="ARBA" id="ARBA00023136"/>
    </source>
</evidence>
<dbReference type="EMBL" id="BSDI01000004">
    <property type="protein sequence ID" value="GLH95731.1"/>
    <property type="molecule type" value="Genomic_DNA"/>
</dbReference>
<dbReference type="RefSeq" id="WP_281892779.1">
    <property type="nucleotide sequence ID" value="NZ_BSDI01000004.1"/>
</dbReference>
<sequence length="293" mass="31889">MRLRRSAVGWSFALPFAALFAVFLVGPVLASLAMSFTDIRSADVRSPLAVTFLGFDNYVRLFQDEQFVKAAGNTLVVVLLGLPLTVVLGMAAALGLNSGLVRFRAIFRVGYYLPVVTSIVAISVVWRFLLQPDTGLLNSVLGLVGIEGPNWLANTSTALPAVIMMIVWRGIGFQMVIFLAGLQAIPGELYEAARIDGASRWAQFWHVTVPSLRPTLLFVTVIGSIGLLQVFEEPFVMTRGGPLGSTTTVAYSVYSQFSFGNYGYASAMSYVLFLAVVLLSILWFRLLRSDEVG</sequence>
<keyword evidence="3" id="KW-1003">Cell membrane</keyword>
<dbReference type="SUPFAM" id="SSF161098">
    <property type="entry name" value="MetI-like"/>
    <property type="match status" value="1"/>
</dbReference>
<dbReference type="Pfam" id="PF00528">
    <property type="entry name" value="BPD_transp_1"/>
    <property type="match status" value="1"/>
</dbReference>
<feature type="transmembrane region" description="Helical" evidence="7">
    <location>
        <begin position="109"/>
        <end position="129"/>
    </location>
</feature>
<dbReference type="InterPro" id="IPR051393">
    <property type="entry name" value="ABC_transporter_permease"/>
</dbReference>
<feature type="transmembrane region" description="Helical" evidence="7">
    <location>
        <begin position="158"/>
        <end position="182"/>
    </location>
</feature>
<comment type="subcellular location">
    <subcellularLocation>
        <location evidence="1 7">Cell membrane</location>
        <topology evidence="1 7">Multi-pass membrane protein</topology>
    </subcellularLocation>
</comment>
<keyword evidence="4 7" id="KW-0812">Transmembrane</keyword>
<feature type="transmembrane region" description="Helical" evidence="7">
    <location>
        <begin position="262"/>
        <end position="284"/>
    </location>
</feature>
<dbReference type="CDD" id="cd06261">
    <property type="entry name" value="TM_PBP2"/>
    <property type="match status" value="1"/>
</dbReference>
<evidence type="ECO:0000313" key="10">
    <source>
        <dbReference type="Proteomes" id="UP001144280"/>
    </source>
</evidence>
<dbReference type="InterPro" id="IPR035906">
    <property type="entry name" value="MetI-like_sf"/>
</dbReference>
<protein>
    <submittedName>
        <fullName evidence="9">Sugar ABC transporter permease</fullName>
    </submittedName>
</protein>
<keyword evidence="2 7" id="KW-0813">Transport</keyword>
<gene>
    <name evidence="9" type="primary">lacF_1</name>
    <name evidence="9" type="ORF">Pa4123_10030</name>
</gene>
<evidence type="ECO:0000256" key="2">
    <source>
        <dbReference type="ARBA" id="ARBA00022448"/>
    </source>
</evidence>
<dbReference type="Gene3D" id="1.10.3720.10">
    <property type="entry name" value="MetI-like"/>
    <property type="match status" value="1"/>
</dbReference>
<evidence type="ECO:0000313" key="9">
    <source>
        <dbReference type="EMBL" id="GLH95731.1"/>
    </source>
</evidence>
<name>A0ABQ5QPA1_9ACTN</name>
<reference evidence="9" key="1">
    <citation type="submission" date="2022-12" db="EMBL/GenBank/DDBJ databases">
        <title>New Phytohabitans aurantiacus sp. RD004123 nov., an actinomycete isolated from soil.</title>
        <authorList>
            <person name="Triningsih D.W."/>
            <person name="Harunari E."/>
            <person name="Igarashi Y."/>
        </authorList>
    </citation>
    <scope>NUCLEOTIDE SEQUENCE</scope>
    <source>
        <strain evidence="9">RD004123</strain>
    </source>
</reference>
<feature type="transmembrane region" description="Helical" evidence="7">
    <location>
        <begin position="215"/>
        <end position="231"/>
    </location>
</feature>
<evidence type="ECO:0000256" key="7">
    <source>
        <dbReference type="RuleBase" id="RU363032"/>
    </source>
</evidence>
<keyword evidence="6 7" id="KW-0472">Membrane</keyword>
<feature type="transmembrane region" description="Helical" evidence="7">
    <location>
        <begin position="75"/>
        <end position="97"/>
    </location>
</feature>
<keyword evidence="5 7" id="KW-1133">Transmembrane helix</keyword>